<proteinExistence type="predicted"/>
<accession>A0AAN9SLE6</accession>
<evidence type="ECO:0000313" key="2">
    <source>
        <dbReference type="Proteomes" id="UP001386955"/>
    </source>
</evidence>
<sequence>MWLGVHSAKVDEIDVMKVGRWSWHNDSESMLDEESIPCDAYLEVSPSDNVARFGSGSVYISCKNLVDAVWAYTQAEIEGGLPHEARKVGRWSWHNDSESMLDEESIPCDAYLEVSPSDNVARFGSGSVYISCKNLVDAVRDVL</sequence>
<evidence type="ECO:0000313" key="1">
    <source>
        <dbReference type="EMBL" id="KAK7400220.1"/>
    </source>
</evidence>
<reference evidence="1 2" key="1">
    <citation type="submission" date="2024-01" db="EMBL/GenBank/DDBJ databases">
        <title>The genomes of 5 underutilized Papilionoideae crops provide insights into root nodulation and disease resistanc.</title>
        <authorList>
            <person name="Jiang F."/>
        </authorList>
    </citation>
    <scope>NUCLEOTIDE SEQUENCE [LARGE SCALE GENOMIC DNA]</scope>
    <source>
        <strain evidence="1">DUOXIRENSHENG_FW03</strain>
        <tissue evidence="1">Leaves</tissue>
    </source>
</reference>
<name>A0AAN9SLE6_PSOTE</name>
<dbReference type="Proteomes" id="UP001386955">
    <property type="component" value="Unassembled WGS sequence"/>
</dbReference>
<dbReference type="AlphaFoldDB" id="A0AAN9SLE6"/>
<comment type="caution">
    <text evidence="1">The sequence shown here is derived from an EMBL/GenBank/DDBJ whole genome shotgun (WGS) entry which is preliminary data.</text>
</comment>
<organism evidence="1 2">
    <name type="scientific">Psophocarpus tetragonolobus</name>
    <name type="common">Winged bean</name>
    <name type="synonym">Dolichos tetragonolobus</name>
    <dbReference type="NCBI Taxonomy" id="3891"/>
    <lineage>
        <taxon>Eukaryota</taxon>
        <taxon>Viridiplantae</taxon>
        <taxon>Streptophyta</taxon>
        <taxon>Embryophyta</taxon>
        <taxon>Tracheophyta</taxon>
        <taxon>Spermatophyta</taxon>
        <taxon>Magnoliopsida</taxon>
        <taxon>eudicotyledons</taxon>
        <taxon>Gunneridae</taxon>
        <taxon>Pentapetalae</taxon>
        <taxon>rosids</taxon>
        <taxon>fabids</taxon>
        <taxon>Fabales</taxon>
        <taxon>Fabaceae</taxon>
        <taxon>Papilionoideae</taxon>
        <taxon>50 kb inversion clade</taxon>
        <taxon>NPAAA clade</taxon>
        <taxon>indigoferoid/millettioid clade</taxon>
        <taxon>Phaseoleae</taxon>
        <taxon>Psophocarpus</taxon>
    </lineage>
</organism>
<protein>
    <submittedName>
        <fullName evidence="1">Uncharacterized protein</fullName>
    </submittedName>
</protein>
<dbReference type="EMBL" id="JAYMYS010000003">
    <property type="protein sequence ID" value="KAK7400220.1"/>
    <property type="molecule type" value="Genomic_DNA"/>
</dbReference>
<keyword evidence="2" id="KW-1185">Reference proteome</keyword>
<gene>
    <name evidence="1" type="ORF">VNO78_11420</name>
</gene>